<dbReference type="GO" id="GO:0032259">
    <property type="term" value="P:methylation"/>
    <property type="evidence" value="ECO:0007669"/>
    <property type="project" value="UniProtKB-KW"/>
</dbReference>
<evidence type="ECO:0000256" key="1">
    <source>
        <dbReference type="ARBA" id="ARBA00022603"/>
    </source>
</evidence>
<sequence length="248" mass="28436">MNYTTFAKLYDDLFDESAYEDWLDYTKKTVRIPQAPLLELAGGAGRLAIMLKQNGFADVTVFDLSEEMLALAAQHAQTAKTDLPLIAGDMREWSDFDAKFGTITSFADSFNYLADQEEVLAAFKQVADHLVDQGQFVFDVISPYQTDVVYPGYMYNWHDEETAFMWSSYGIQEQAHTVEHELTFFVYEEAIDGFRQLQEIHTERTYDLATYQQLLIEAGFKDIEISADFGRSAVDEQTTRWFFNATKA</sequence>
<proteinExistence type="predicted"/>
<dbReference type="Gene3D" id="3.40.50.150">
    <property type="entry name" value="Vaccinia Virus protein VP39"/>
    <property type="match status" value="1"/>
</dbReference>
<dbReference type="InterPro" id="IPR029063">
    <property type="entry name" value="SAM-dependent_MTases_sf"/>
</dbReference>
<name>A0A6C2C9S0_9LACO</name>
<evidence type="ECO:0000313" key="4">
    <source>
        <dbReference type="EMBL" id="TYC50173.1"/>
    </source>
</evidence>
<dbReference type="EMBL" id="SDGZ01000010">
    <property type="protein sequence ID" value="TYC50173.1"/>
    <property type="molecule type" value="Genomic_DNA"/>
</dbReference>
<dbReference type="PANTHER" id="PTHR43861:SF1">
    <property type="entry name" value="TRANS-ACONITATE 2-METHYLTRANSFERASE"/>
    <property type="match status" value="1"/>
</dbReference>
<dbReference type="Gene3D" id="2.20.25.110">
    <property type="entry name" value="S-adenosyl-L-methionine-dependent methyltransferases"/>
    <property type="match status" value="1"/>
</dbReference>
<dbReference type="Pfam" id="PF13649">
    <property type="entry name" value="Methyltransf_25"/>
    <property type="match status" value="1"/>
</dbReference>
<dbReference type="InterPro" id="IPR041698">
    <property type="entry name" value="Methyltransf_25"/>
</dbReference>
<dbReference type="OrthoDB" id="9811589at2"/>
<evidence type="ECO:0000256" key="2">
    <source>
        <dbReference type="ARBA" id="ARBA00022679"/>
    </source>
</evidence>
<accession>A0A6C2C9S0</accession>
<keyword evidence="5" id="KW-1185">Reference proteome</keyword>
<dbReference type="PANTHER" id="PTHR43861">
    <property type="entry name" value="TRANS-ACONITATE 2-METHYLTRANSFERASE-RELATED"/>
    <property type="match status" value="1"/>
</dbReference>
<dbReference type="SUPFAM" id="SSF53335">
    <property type="entry name" value="S-adenosyl-L-methionine-dependent methyltransferases"/>
    <property type="match status" value="1"/>
</dbReference>
<dbReference type="GO" id="GO:0008168">
    <property type="term" value="F:methyltransferase activity"/>
    <property type="evidence" value="ECO:0007669"/>
    <property type="project" value="UniProtKB-KW"/>
</dbReference>
<dbReference type="Proteomes" id="UP000371977">
    <property type="component" value="Unassembled WGS sequence"/>
</dbReference>
<keyword evidence="1 4" id="KW-0489">Methyltransferase</keyword>
<feature type="domain" description="Methyltransferase" evidence="3">
    <location>
        <begin position="38"/>
        <end position="134"/>
    </location>
</feature>
<evidence type="ECO:0000313" key="5">
    <source>
        <dbReference type="Proteomes" id="UP000371977"/>
    </source>
</evidence>
<organism evidence="4 5">
    <name type="scientific">Weissella muntiaci</name>
    <dbReference type="NCBI Taxonomy" id="2508881"/>
    <lineage>
        <taxon>Bacteria</taxon>
        <taxon>Bacillati</taxon>
        <taxon>Bacillota</taxon>
        <taxon>Bacilli</taxon>
        <taxon>Lactobacillales</taxon>
        <taxon>Lactobacillaceae</taxon>
        <taxon>Weissella</taxon>
    </lineage>
</organism>
<comment type="caution">
    <text evidence="4">The sequence shown here is derived from an EMBL/GenBank/DDBJ whole genome shotgun (WGS) entry which is preliminary data.</text>
</comment>
<keyword evidence="2 4" id="KW-0808">Transferase</keyword>
<dbReference type="CDD" id="cd02440">
    <property type="entry name" value="AdoMet_MTases"/>
    <property type="match status" value="1"/>
</dbReference>
<reference evidence="4 5" key="1">
    <citation type="submission" date="2019-01" db="EMBL/GenBank/DDBJ databases">
        <title>Weissella sp. nov., a novel lactic acid bacterium isolated from animal feces.</title>
        <authorList>
            <person name="Wang L.-T."/>
        </authorList>
    </citation>
    <scope>NUCLEOTIDE SEQUENCE [LARGE SCALE GENOMIC DNA]</scope>
    <source>
        <strain evidence="4 5">8H-2</strain>
    </source>
</reference>
<dbReference type="RefSeq" id="WP_148622255.1">
    <property type="nucleotide sequence ID" value="NZ_SDGZ01000010.1"/>
</dbReference>
<evidence type="ECO:0000259" key="3">
    <source>
        <dbReference type="Pfam" id="PF13649"/>
    </source>
</evidence>
<dbReference type="AlphaFoldDB" id="A0A6C2C9S0"/>
<protein>
    <submittedName>
        <fullName evidence="4">Class I SAM-dependent methyltransferase</fullName>
    </submittedName>
</protein>
<gene>
    <name evidence="4" type="ORF">ESZ50_03730</name>
</gene>